<dbReference type="GO" id="GO:0006508">
    <property type="term" value="P:proteolysis"/>
    <property type="evidence" value="ECO:0007669"/>
    <property type="project" value="InterPro"/>
</dbReference>
<sequence>MGALQVENVPEMIKELKSSKAIIFDMRNYPNGTFRAISQFLNVKQKAFAIYTKPDLKYPGKFKWTKSERPVDSLTNNNNYKGKVVVLLNEKSKSQSEWTAMCFQTAENTTIIGSQTAGTDGNVSDFDFIKAFYSRFTGIGVYYPDKRETQRIGIVPRY</sequence>
<dbReference type="SUPFAM" id="SSF52096">
    <property type="entry name" value="ClpP/crotonase"/>
    <property type="match status" value="1"/>
</dbReference>
<proteinExistence type="predicted"/>
<dbReference type="RefSeq" id="WP_267678463.1">
    <property type="nucleotide sequence ID" value="NZ_CP113088.1"/>
</dbReference>
<evidence type="ECO:0000259" key="1">
    <source>
        <dbReference type="Pfam" id="PF03572"/>
    </source>
</evidence>
<dbReference type="GO" id="GO:0008236">
    <property type="term" value="F:serine-type peptidase activity"/>
    <property type="evidence" value="ECO:0007669"/>
    <property type="project" value="InterPro"/>
</dbReference>
<feature type="domain" description="Tail specific protease" evidence="1">
    <location>
        <begin position="7"/>
        <end position="156"/>
    </location>
</feature>
<gene>
    <name evidence="2" type="ORF">N7U66_10655</name>
</gene>
<dbReference type="InterPro" id="IPR005151">
    <property type="entry name" value="Tail-specific_protease"/>
</dbReference>
<organism evidence="2 3">
    <name type="scientific">Lacinutrix neustonica</name>
    <dbReference type="NCBI Taxonomy" id="2980107"/>
    <lineage>
        <taxon>Bacteria</taxon>
        <taxon>Pseudomonadati</taxon>
        <taxon>Bacteroidota</taxon>
        <taxon>Flavobacteriia</taxon>
        <taxon>Flavobacteriales</taxon>
        <taxon>Flavobacteriaceae</taxon>
        <taxon>Lacinutrix</taxon>
    </lineage>
</organism>
<evidence type="ECO:0000313" key="3">
    <source>
        <dbReference type="Proteomes" id="UP001164705"/>
    </source>
</evidence>
<reference evidence="2" key="1">
    <citation type="submission" date="2022-11" db="EMBL/GenBank/DDBJ databases">
        <title>Lacinutrix neustonica HL-RS19T sp. nov., isolated from the surface microlayer sample of brackish Lake Shihwa.</title>
        <authorList>
            <person name="Choi J.Y."/>
            <person name="Hwang C.Y."/>
        </authorList>
    </citation>
    <scope>NUCLEOTIDE SEQUENCE</scope>
    <source>
        <strain evidence="2">HL-RS19</strain>
    </source>
</reference>
<dbReference type="KEGG" id="lnu:N7U66_10655"/>
<evidence type="ECO:0000313" key="2">
    <source>
        <dbReference type="EMBL" id="WAC03825.1"/>
    </source>
</evidence>
<accession>A0A9E8N0Z0</accession>
<protein>
    <submittedName>
        <fullName evidence="2">S41 family peptidase</fullName>
    </submittedName>
</protein>
<dbReference type="Pfam" id="PF03572">
    <property type="entry name" value="Peptidase_S41"/>
    <property type="match status" value="1"/>
</dbReference>
<name>A0A9E8N0Z0_9FLAO</name>
<dbReference type="Gene3D" id="3.90.226.10">
    <property type="entry name" value="2-enoyl-CoA Hydratase, Chain A, domain 1"/>
    <property type="match status" value="1"/>
</dbReference>
<dbReference type="InterPro" id="IPR029045">
    <property type="entry name" value="ClpP/crotonase-like_dom_sf"/>
</dbReference>
<dbReference type="AlphaFoldDB" id="A0A9E8N0Z0"/>
<keyword evidence="3" id="KW-1185">Reference proteome</keyword>
<dbReference type="Proteomes" id="UP001164705">
    <property type="component" value="Chromosome"/>
</dbReference>
<dbReference type="EMBL" id="CP113088">
    <property type="protein sequence ID" value="WAC03825.1"/>
    <property type="molecule type" value="Genomic_DNA"/>
</dbReference>